<dbReference type="AlphaFoldDB" id="A0AA39U4S6"/>
<dbReference type="EMBL" id="JAULSU010000007">
    <property type="protein sequence ID" value="KAK0611780.1"/>
    <property type="molecule type" value="Genomic_DNA"/>
</dbReference>
<keyword evidence="4" id="KW-1185">Reference proteome</keyword>
<feature type="compositionally biased region" description="Low complexity" evidence="1">
    <location>
        <begin position="225"/>
        <end position="245"/>
    </location>
</feature>
<accession>A0AA39U4S6</accession>
<comment type="caution">
    <text evidence="3">The sequence shown here is derived from an EMBL/GenBank/DDBJ whole genome shotgun (WGS) entry which is preliminary data.</text>
</comment>
<feature type="region of interest" description="Disordered" evidence="1">
    <location>
        <begin position="157"/>
        <end position="261"/>
    </location>
</feature>
<evidence type="ECO:0000256" key="2">
    <source>
        <dbReference type="SAM" id="Phobius"/>
    </source>
</evidence>
<keyword evidence="2" id="KW-0472">Membrane</keyword>
<keyword evidence="2" id="KW-0812">Transmembrane</keyword>
<protein>
    <submittedName>
        <fullName evidence="3">Uncharacterized protein</fullName>
    </submittedName>
</protein>
<evidence type="ECO:0000256" key="1">
    <source>
        <dbReference type="SAM" id="MobiDB-lite"/>
    </source>
</evidence>
<sequence length="261" mass="26466">MWIPHLHPRALTPDPAAVQLPAVAITPSLASVPALAVLPDATTTPAATASVALPDLTILAAALYAALAQAQSLPPPATTISPVPAAPTSTIPVLAPVPITPESPWTMGEPEVRENLLLWAIFLSLPLLMLGMMIADGYFKYVPRLRRTFRRYFPKKEQYPAGGEPSPMNDKAAPSGSGGGDPEKGLGLSGVATGSKGSAFVEGGDGKGKGKGKAVAEGGQGETPSSTASADFATFSSSGTTAAAGENRGGSGSFLQGSPRI</sequence>
<organism evidence="3 4">
    <name type="scientific">Immersiella caudata</name>
    <dbReference type="NCBI Taxonomy" id="314043"/>
    <lineage>
        <taxon>Eukaryota</taxon>
        <taxon>Fungi</taxon>
        <taxon>Dikarya</taxon>
        <taxon>Ascomycota</taxon>
        <taxon>Pezizomycotina</taxon>
        <taxon>Sordariomycetes</taxon>
        <taxon>Sordariomycetidae</taxon>
        <taxon>Sordariales</taxon>
        <taxon>Lasiosphaeriaceae</taxon>
        <taxon>Immersiella</taxon>
    </lineage>
</organism>
<evidence type="ECO:0000313" key="4">
    <source>
        <dbReference type="Proteomes" id="UP001175000"/>
    </source>
</evidence>
<dbReference type="Proteomes" id="UP001175000">
    <property type="component" value="Unassembled WGS sequence"/>
</dbReference>
<name>A0AA39U4S6_9PEZI</name>
<feature type="transmembrane region" description="Helical" evidence="2">
    <location>
        <begin position="116"/>
        <end position="139"/>
    </location>
</feature>
<evidence type="ECO:0000313" key="3">
    <source>
        <dbReference type="EMBL" id="KAK0611780.1"/>
    </source>
</evidence>
<reference evidence="3" key="1">
    <citation type="submission" date="2023-06" db="EMBL/GenBank/DDBJ databases">
        <title>Genome-scale phylogeny and comparative genomics of the fungal order Sordariales.</title>
        <authorList>
            <consortium name="Lawrence Berkeley National Laboratory"/>
            <person name="Hensen N."/>
            <person name="Bonometti L."/>
            <person name="Westerberg I."/>
            <person name="Brannstrom I.O."/>
            <person name="Guillou S."/>
            <person name="Cros-Aarteil S."/>
            <person name="Calhoun S."/>
            <person name="Haridas S."/>
            <person name="Kuo A."/>
            <person name="Mondo S."/>
            <person name="Pangilinan J."/>
            <person name="Riley R."/>
            <person name="Labutti K."/>
            <person name="Andreopoulos B."/>
            <person name="Lipzen A."/>
            <person name="Chen C."/>
            <person name="Yanf M."/>
            <person name="Daum C."/>
            <person name="Ng V."/>
            <person name="Clum A."/>
            <person name="Steindorff A."/>
            <person name="Ohm R."/>
            <person name="Martin F."/>
            <person name="Silar P."/>
            <person name="Natvig D."/>
            <person name="Lalanne C."/>
            <person name="Gautier V."/>
            <person name="Ament-Velasquez S.L."/>
            <person name="Kruys A."/>
            <person name="Hutchinson M.I."/>
            <person name="Powell A.J."/>
            <person name="Barry K."/>
            <person name="Miller A.N."/>
            <person name="Grigoriev I.V."/>
            <person name="Debuchy R."/>
            <person name="Gladieux P."/>
            <person name="Thoren M.H."/>
            <person name="Johannesson H."/>
        </authorList>
    </citation>
    <scope>NUCLEOTIDE SEQUENCE</scope>
    <source>
        <strain evidence="3">CBS 606.72</strain>
    </source>
</reference>
<gene>
    <name evidence="3" type="ORF">B0T14DRAFT_335298</name>
</gene>
<keyword evidence="2" id="KW-1133">Transmembrane helix</keyword>
<proteinExistence type="predicted"/>